<evidence type="ECO:0000256" key="1">
    <source>
        <dbReference type="SAM" id="MobiDB-lite"/>
    </source>
</evidence>
<feature type="region of interest" description="Disordered" evidence="1">
    <location>
        <begin position="108"/>
        <end position="151"/>
    </location>
</feature>
<feature type="compositionally biased region" description="Acidic residues" evidence="1">
    <location>
        <begin position="122"/>
        <end position="136"/>
    </location>
</feature>
<dbReference type="EMBL" id="CAXAMM010006780">
    <property type="protein sequence ID" value="CAK9012328.1"/>
    <property type="molecule type" value="Genomic_DNA"/>
</dbReference>
<dbReference type="Proteomes" id="UP001642464">
    <property type="component" value="Unassembled WGS sequence"/>
</dbReference>
<feature type="compositionally biased region" description="Polar residues" evidence="1">
    <location>
        <begin position="267"/>
        <end position="284"/>
    </location>
</feature>
<evidence type="ECO:0000313" key="2">
    <source>
        <dbReference type="EMBL" id="CAK9012328.1"/>
    </source>
</evidence>
<reference evidence="2 3" key="1">
    <citation type="submission" date="2024-02" db="EMBL/GenBank/DDBJ databases">
        <authorList>
            <person name="Chen Y."/>
            <person name="Shah S."/>
            <person name="Dougan E. K."/>
            <person name="Thang M."/>
            <person name="Chan C."/>
        </authorList>
    </citation>
    <scope>NUCLEOTIDE SEQUENCE [LARGE SCALE GENOMIC DNA]</scope>
</reference>
<comment type="caution">
    <text evidence="2">The sequence shown here is derived from an EMBL/GenBank/DDBJ whole genome shotgun (WGS) entry which is preliminary data.</text>
</comment>
<evidence type="ECO:0000313" key="3">
    <source>
        <dbReference type="Proteomes" id="UP001642464"/>
    </source>
</evidence>
<sequence>MDFRAIAESALDTACTFASICSRGVDPHEIKKALLAWWEEHGVDIVVAGGQQNAEPEEDDDDDADANEEEEEEEGDGKKEPDDLVEVVASTETDAALQSQITDLMDKISSGGTSGLSGDGAAEADPDPDFDDELEFEPPSKILKPDEKNTPQTLRGILENSGLAKFSPNKKETDKDVLKRMRGLLPAMQSFASKVRVDEKIISYAAVYGCKKPMRKHNWMEHQLARARATFHCSSERQSRHAMWMAYSQRIQSVCTPDAEKGDEDQTSGAQKITGFRPSSSTGSDGERQLQVLVTRPLLSGMLRFAVVDGVWRSGKSKEYVWPQGALGAAYCTRLRVKLLEPLPGDGSEHERFVLSSLSPTFTLRAHDRSILYEVPSKNIHEIKFGMNQLRLSLDKSAIDAWHKVSNASVPWEPSKKNKAADKVYFTEDDFQRNPAGRSNVLMFVESMIQDYEVMFGKLISSEGIIRISKDKAVEKADLLARLPSYFNRYAKTSTHYQSLSKHDKQCGFGLLVLKELMSMSPCPTDHRSKFRNWLAKIYYESAEPLQMKKANADDI</sequence>
<gene>
    <name evidence="2" type="ORF">SCF082_LOCUS11474</name>
</gene>
<proteinExistence type="predicted"/>
<feature type="region of interest" description="Disordered" evidence="1">
    <location>
        <begin position="51"/>
        <end position="83"/>
    </location>
</feature>
<organism evidence="2 3">
    <name type="scientific">Durusdinium trenchii</name>
    <dbReference type="NCBI Taxonomy" id="1381693"/>
    <lineage>
        <taxon>Eukaryota</taxon>
        <taxon>Sar</taxon>
        <taxon>Alveolata</taxon>
        <taxon>Dinophyceae</taxon>
        <taxon>Suessiales</taxon>
        <taxon>Symbiodiniaceae</taxon>
        <taxon>Durusdinium</taxon>
    </lineage>
</organism>
<protein>
    <submittedName>
        <fullName evidence="2">Uncharacterized protein</fullName>
    </submittedName>
</protein>
<accession>A0ABP0JD44</accession>
<keyword evidence="3" id="KW-1185">Reference proteome</keyword>
<feature type="compositionally biased region" description="Acidic residues" evidence="1">
    <location>
        <begin position="55"/>
        <end position="75"/>
    </location>
</feature>
<name>A0ABP0JD44_9DINO</name>
<feature type="region of interest" description="Disordered" evidence="1">
    <location>
        <begin position="257"/>
        <end position="287"/>
    </location>
</feature>